<dbReference type="Gene3D" id="3.40.50.1820">
    <property type="entry name" value="alpha/beta hydrolase"/>
    <property type="match status" value="1"/>
</dbReference>
<dbReference type="Proteomes" id="UP000185124">
    <property type="component" value="Unassembled WGS sequence"/>
</dbReference>
<sequence length="338" mass="36978">MVGDNPGFSLFNVTTRAGGDDRGPRLSAMTDQRGGAVDESCVLTEGPWTHRFVGANGTRFHVVEAGTGPMVLFLHGFPEHWWAWHQMLPAVADAGFRAVAVDLRGYGASDKPPRGYDGYTLAADMAGLIRALGERSATLVGSGVGGMVAWTVASFHPSLVRRLVVLGAPHPLRLRAAIFADPRGQFAASTPALKFQLPRYEHVLTRDGAAAVTEILHRWGGPRWVAGPDFEAYAERCREAMRIPQAAFCALEGYRWAFRSLLRLHGYRFVRLMQKPLVTPTLQLHGALDVAALPRTALGSGRYVVAPYEWRLLDGVGHFPHLEAPELVLGEILRWAKS</sequence>
<dbReference type="Pfam" id="PF00561">
    <property type="entry name" value="Abhydrolase_1"/>
    <property type="match status" value="1"/>
</dbReference>
<proteinExistence type="predicted"/>
<dbReference type="PRINTS" id="PR00111">
    <property type="entry name" value="ABHYDROLASE"/>
</dbReference>
<gene>
    <name evidence="3" type="ORF">SAMN04489832_5104</name>
</gene>
<evidence type="ECO:0000313" key="4">
    <source>
        <dbReference type="Proteomes" id="UP000185124"/>
    </source>
</evidence>
<keyword evidence="1" id="KW-0378">Hydrolase</keyword>
<evidence type="ECO:0000313" key="3">
    <source>
        <dbReference type="EMBL" id="SIN30315.1"/>
    </source>
</evidence>
<dbReference type="InterPro" id="IPR000639">
    <property type="entry name" value="Epox_hydrolase-like"/>
</dbReference>
<organism evidence="3 4">
    <name type="scientific">Micromonospora cremea</name>
    <dbReference type="NCBI Taxonomy" id="709881"/>
    <lineage>
        <taxon>Bacteria</taxon>
        <taxon>Bacillati</taxon>
        <taxon>Actinomycetota</taxon>
        <taxon>Actinomycetes</taxon>
        <taxon>Micromonosporales</taxon>
        <taxon>Micromonosporaceae</taxon>
        <taxon>Micromonospora</taxon>
    </lineage>
</organism>
<name>A0A1N6A8I1_9ACTN</name>
<evidence type="ECO:0000256" key="1">
    <source>
        <dbReference type="ARBA" id="ARBA00022801"/>
    </source>
</evidence>
<dbReference type="AlphaFoldDB" id="A0A1N6A8I1"/>
<dbReference type="PRINTS" id="PR00412">
    <property type="entry name" value="EPOXHYDRLASE"/>
</dbReference>
<dbReference type="GO" id="GO:0016787">
    <property type="term" value="F:hydrolase activity"/>
    <property type="evidence" value="ECO:0007669"/>
    <property type="project" value="UniProtKB-KW"/>
</dbReference>
<dbReference type="InterPro" id="IPR029058">
    <property type="entry name" value="AB_hydrolase_fold"/>
</dbReference>
<protein>
    <submittedName>
        <fullName evidence="3">Pimeloyl-ACP methyl ester carboxylesterase</fullName>
    </submittedName>
</protein>
<dbReference type="SUPFAM" id="SSF53474">
    <property type="entry name" value="alpha/beta-Hydrolases"/>
    <property type="match status" value="1"/>
</dbReference>
<dbReference type="EMBL" id="FSQT01000002">
    <property type="protein sequence ID" value="SIN30315.1"/>
    <property type="molecule type" value="Genomic_DNA"/>
</dbReference>
<feature type="domain" description="AB hydrolase-1" evidence="2">
    <location>
        <begin position="69"/>
        <end position="195"/>
    </location>
</feature>
<keyword evidence="4" id="KW-1185">Reference proteome</keyword>
<reference evidence="4" key="1">
    <citation type="submission" date="2016-12" db="EMBL/GenBank/DDBJ databases">
        <authorList>
            <person name="Varghese N."/>
            <person name="Submissions S."/>
        </authorList>
    </citation>
    <scope>NUCLEOTIDE SEQUENCE [LARGE SCALE GENOMIC DNA]</scope>
    <source>
        <strain evidence="4">DSM 45599</strain>
    </source>
</reference>
<dbReference type="InterPro" id="IPR000073">
    <property type="entry name" value="AB_hydrolase_1"/>
</dbReference>
<dbReference type="STRING" id="709881.SAMN04489832_5104"/>
<accession>A0A1N6A8I1</accession>
<evidence type="ECO:0000259" key="2">
    <source>
        <dbReference type="Pfam" id="PF00561"/>
    </source>
</evidence>
<dbReference type="PANTHER" id="PTHR43329">
    <property type="entry name" value="EPOXIDE HYDROLASE"/>
    <property type="match status" value="1"/>
</dbReference>